<dbReference type="SUPFAM" id="SSF69279">
    <property type="entry name" value="Phage tail proteins"/>
    <property type="match status" value="1"/>
</dbReference>
<organism evidence="2 3">
    <name type="scientific">Anaerocolumna cellulosilytica</name>
    <dbReference type="NCBI Taxonomy" id="433286"/>
    <lineage>
        <taxon>Bacteria</taxon>
        <taxon>Bacillati</taxon>
        <taxon>Bacillota</taxon>
        <taxon>Clostridia</taxon>
        <taxon>Lachnospirales</taxon>
        <taxon>Lachnospiraceae</taxon>
        <taxon>Anaerocolumna</taxon>
    </lineage>
</organism>
<dbReference type="AlphaFoldDB" id="A0A6S6QPV3"/>
<sequence>MIEFLVSTGGKIYEINDLITKVTYQDTFNNGCSKLEFTYISKNLTIQNGSVIRFKYDNTNIFYGYVFKISRGKGTEINVTAYDQLRYCKAKDTLVLKGDTVTTITNKMCNYFKLNKGTIVDTRYVLETSVQEDKTWLDIIYGSISDTLMNQKKWYLLRDEFGSIALRETSDLKLDMILGDESYCYDYQYDKSIDNDFYNFIKLAAIDKEAKTLEVTVAQDETSVKNFGVLQYYKSIDKKYSTAQAKSMADNLLSLYNKEAETISLDCLGDTRIRAGSSFHGQIEDIKLNRRLVVKSVTHKFLPIHTMSLEVMT</sequence>
<feature type="domain" description="YqbQ/XkdQ" evidence="1">
    <location>
        <begin position="22"/>
        <end position="311"/>
    </location>
</feature>
<gene>
    <name evidence="2" type="ORF">acsn021_01630</name>
</gene>
<dbReference type="InterPro" id="IPR056937">
    <property type="entry name" value="YqbQ/XkdQ"/>
</dbReference>
<evidence type="ECO:0000259" key="1">
    <source>
        <dbReference type="Pfam" id="PF24032"/>
    </source>
</evidence>
<protein>
    <submittedName>
        <fullName evidence="2">Phage protein</fullName>
    </submittedName>
</protein>
<evidence type="ECO:0000313" key="2">
    <source>
        <dbReference type="EMBL" id="BCJ92594.1"/>
    </source>
</evidence>
<reference evidence="2 3" key="1">
    <citation type="journal article" date="2016" name="Int. J. Syst. Evol. Microbiol.">
        <title>Descriptions of Anaerotaenia torta gen. nov., sp. nov. and Anaerocolumna cellulosilytica gen. nov., sp. nov. isolated from a methanogenic reactor of cattle waste.</title>
        <authorList>
            <person name="Uek A."/>
            <person name="Ohtaki Y."/>
            <person name="Kaku N."/>
            <person name="Ueki K."/>
        </authorList>
    </citation>
    <scope>NUCLEOTIDE SEQUENCE [LARGE SCALE GENOMIC DNA]</scope>
    <source>
        <strain evidence="2 3">SN021</strain>
    </source>
</reference>
<dbReference type="KEGG" id="acel:acsn021_01630"/>
<dbReference type="Proteomes" id="UP000515561">
    <property type="component" value="Chromosome"/>
</dbReference>
<name>A0A6S6QPV3_9FIRM</name>
<dbReference type="RefSeq" id="WP_184095710.1">
    <property type="nucleotide sequence ID" value="NZ_AP023367.1"/>
</dbReference>
<evidence type="ECO:0000313" key="3">
    <source>
        <dbReference type="Proteomes" id="UP000515561"/>
    </source>
</evidence>
<accession>A0A6S6QPV3</accession>
<dbReference type="Pfam" id="PF24032">
    <property type="entry name" value="YQBQ"/>
    <property type="match status" value="1"/>
</dbReference>
<dbReference type="EMBL" id="AP023367">
    <property type="protein sequence ID" value="BCJ92594.1"/>
    <property type="molecule type" value="Genomic_DNA"/>
</dbReference>
<proteinExistence type="predicted"/>
<keyword evidence="3" id="KW-1185">Reference proteome</keyword>